<feature type="site" description="Essential for prephenate dehydratase activity" evidence="9">
    <location>
        <position position="179"/>
    </location>
</feature>
<keyword evidence="7" id="KW-0456">Lyase</keyword>
<evidence type="ECO:0000256" key="9">
    <source>
        <dbReference type="PIRSR" id="PIRSR001500-2"/>
    </source>
</evidence>
<evidence type="ECO:0000256" key="1">
    <source>
        <dbReference type="ARBA" id="ARBA00004741"/>
    </source>
</evidence>
<dbReference type="PROSITE" id="PS51671">
    <property type="entry name" value="ACT"/>
    <property type="match status" value="1"/>
</dbReference>
<dbReference type="SUPFAM" id="SSF55021">
    <property type="entry name" value="ACT-like"/>
    <property type="match status" value="1"/>
</dbReference>
<comment type="catalytic activity">
    <reaction evidence="8">
        <text>prephenate + H(+) = 3-phenylpyruvate + CO2 + H2O</text>
        <dbReference type="Rhea" id="RHEA:21648"/>
        <dbReference type="ChEBI" id="CHEBI:15377"/>
        <dbReference type="ChEBI" id="CHEBI:15378"/>
        <dbReference type="ChEBI" id="CHEBI:16526"/>
        <dbReference type="ChEBI" id="CHEBI:18005"/>
        <dbReference type="ChEBI" id="CHEBI:29934"/>
        <dbReference type="EC" id="4.2.1.51"/>
    </reaction>
</comment>
<keyword evidence="6" id="KW-0584">Phenylalanine biosynthesis</keyword>
<dbReference type="Gene3D" id="3.30.70.260">
    <property type="match status" value="1"/>
</dbReference>
<evidence type="ECO:0000256" key="2">
    <source>
        <dbReference type="ARBA" id="ARBA00013147"/>
    </source>
</evidence>
<dbReference type="PROSITE" id="PS51171">
    <property type="entry name" value="PREPHENATE_DEHYDR_3"/>
    <property type="match status" value="1"/>
</dbReference>
<accession>A0AAE9Y4Z6</accession>
<evidence type="ECO:0000256" key="8">
    <source>
        <dbReference type="ARBA" id="ARBA00047848"/>
    </source>
</evidence>
<dbReference type="CDD" id="cd04905">
    <property type="entry name" value="ACT_CM-PDT"/>
    <property type="match status" value="1"/>
</dbReference>
<sequence length="312" mass="33148">MDASLLLHLTSHRPLSRQAVDQLTTVDPDALEVLAMATVAEVLETVENAPGCVALLPVEDSYEGENTAVLDRLVFGTRRVFVSEEVVVGETLDAFRVPSDAPAEARVAVSAPRAIEHCHRFIRENGLVTRFVGSTQEACRIAAETGDTSLVVLAPAEVATAHGLVPLAVGVDDMPEARTRFFLVGQEVAAPTGWDKTTLVLTQPSDRSGNLQRFLEAFGQHDVNLVSLHSRPLSSAADYCFLVTAEAHLAEDRMTAVIEDLWAAGAQVKVVGAYPHRESAQVVAPFSEPPASVGRQSSAAEKAGVLGAGRPG</sequence>
<evidence type="ECO:0000259" key="11">
    <source>
        <dbReference type="PROSITE" id="PS51171"/>
    </source>
</evidence>
<dbReference type="GO" id="GO:0009094">
    <property type="term" value="P:L-phenylalanine biosynthetic process"/>
    <property type="evidence" value="ECO:0007669"/>
    <property type="project" value="UniProtKB-KW"/>
</dbReference>
<evidence type="ECO:0000256" key="4">
    <source>
        <dbReference type="ARBA" id="ARBA00022605"/>
    </source>
</evidence>
<evidence type="ECO:0000313" key="14">
    <source>
        <dbReference type="Proteomes" id="UP001216390"/>
    </source>
</evidence>
<dbReference type="AlphaFoldDB" id="A0AAE9Y4Z6"/>
<evidence type="ECO:0000259" key="12">
    <source>
        <dbReference type="PROSITE" id="PS51671"/>
    </source>
</evidence>
<feature type="region of interest" description="Disordered" evidence="10">
    <location>
        <begin position="287"/>
        <end position="312"/>
    </location>
</feature>
<organism evidence="13 14">
    <name type="scientific">Iamia majanohamensis</name>
    <dbReference type="NCBI Taxonomy" id="467976"/>
    <lineage>
        <taxon>Bacteria</taxon>
        <taxon>Bacillati</taxon>
        <taxon>Actinomycetota</taxon>
        <taxon>Acidimicrobiia</taxon>
        <taxon>Acidimicrobiales</taxon>
        <taxon>Iamiaceae</taxon>
        <taxon>Iamia</taxon>
    </lineage>
</organism>
<dbReference type="Proteomes" id="UP001216390">
    <property type="component" value="Chromosome"/>
</dbReference>
<name>A0AAE9Y4Z6_9ACTN</name>
<keyword evidence="4" id="KW-0028">Amino-acid biosynthesis</keyword>
<dbReference type="RefSeq" id="WP_272734881.1">
    <property type="nucleotide sequence ID" value="NZ_CP116942.1"/>
</dbReference>
<evidence type="ECO:0000256" key="7">
    <source>
        <dbReference type="ARBA" id="ARBA00023239"/>
    </source>
</evidence>
<dbReference type="InterPro" id="IPR008242">
    <property type="entry name" value="Chor_mutase/pphenate_deHydtase"/>
</dbReference>
<dbReference type="GO" id="GO:0004664">
    <property type="term" value="F:prephenate dehydratase activity"/>
    <property type="evidence" value="ECO:0007669"/>
    <property type="project" value="UniProtKB-EC"/>
</dbReference>
<keyword evidence="14" id="KW-1185">Reference proteome</keyword>
<keyword evidence="5" id="KW-0057">Aromatic amino acid biosynthesis</keyword>
<feature type="domain" description="Prephenate dehydratase" evidence="11">
    <location>
        <begin position="5"/>
        <end position="186"/>
    </location>
</feature>
<dbReference type="InterPro" id="IPR045865">
    <property type="entry name" value="ACT-like_dom_sf"/>
</dbReference>
<reference evidence="13" key="1">
    <citation type="submission" date="2023-01" db="EMBL/GenBank/DDBJ databases">
        <title>The diversity of Class Acidimicrobiia in South China Sea sediment environments and the proposal of Iamia marina sp. nov., a novel species of the genus Iamia.</title>
        <authorList>
            <person name="He Y."/>
            <person name="Tian X."/>
        </authorList>
    </citation>
    <scope>NUCLEOTIDE SEQUENCE</scope>
    <source>
        <strain evidence="13">DSM 19957</strain>
    </source>
</reference>
<dbReference type="PANTHER" id="PTHR21022">
    <property type="entry name" value="PREPHENATE DEHYDRATASE P PROTEIN"/>
    <property type="match status" value="1"/>
</dbReference>
<dbReference type="KEGG" id="ima:PO878_12705"/>
<dbReference type="Pfam" id="PF00800">
    <property type="entry name" value="PDT"/>
    <property type="match status" value="1"/>
</dbReference>
<dbReference type="EC" id="4.2.1.51" evidence="2"/>
<evidence type="ECO:0000313" key="13">
    <source>
        <dbReference type="EMBL" id="WCO65356.1"/>
    </source>
</evidence>
<evidence type="ECO:0000256" key="3">
    <source>
        <dbReference type="ARBA" id="ARBA00021872"/>
    </source>
</evidence>
<comment type="pathway">
    <text evidence="1">Amino-acid biosynthesis; L-phenylalanine biosynthesis; phenylpyruvate from prephenate: step 1/1.</text>
</comment>
<gene>
    <name evidence="13" type="ORF">PO878_12705</name>
</gene>
<feature type="domain" description="ACT" evidence="12">
    <location>
        <begin position="199"/>
        <end position="275"/>
    </location>
</feature>
<dbReference type="EMBL" id="CP116942">
    <property type="protein sequence ID" value="WCO65356.1"/>
    <property type="molecule type" value="Genomic_DNA"/>
</dbReference>
<dbReference type="GO" id="GO:0005737">
    <property type="term" value="C:cytoplasm"/>
    <property type="evidence" value="ECO:0007669"/>
    <property type="project" value="TreeGrafter"/>
</dbReference>
<proteinExistence type="predicted"/>
<dbReference type="PANTHER" id="PTHR21022:SF19">
    <property type="entry name" value="PREPHENATE DEHYDRATASE-RELATED"/>
    <property type="match status" value="1"/>
</dbReference>
<evidence type="ECO:0000256" key="5">
    <source>
        <dbReference type="ARBA" id="ARBA00023141"/>
    </source>
</evidence>
<dbReference type="InterPro" id="IPR002912">
    <property type="entry name" value="ACT_dom"/>
</dbReference>
<dbReference type="SUPFAM" id="SSF53850">
    <property type="entry name" value="Periplasmic binding protein-like II"/>
    <property type="match status" value="1"/>
</dbReference>
<protein>
    <recommendedName>
        <fullName evidence="3">Prephenate dehydratase</fullName>
        <ecNumber evidence="2">4.2.1.51</ecNumber>
    </recommendedName>
</protein>
<dbReference type="InterPro" id="IPR001086">
    <property type="entry name" value="Preph_deHydtase"/>
</dbReference>
<evidence type="ECO:0000256" key="10">
    <source>
        <dbReference type="SAM" id="MobiDB-lite"/>
    </source>
</evidence>
<dbReference type="Gene3D" id="3.40.190.10">
    <property type="entry name" value="Periplasmic binding protein-like II"/>
    <property type="match status" value="2"/>
</dbReference>
<dbReference type="PIRSF" id="PIRSF001500">
    <property type="entry name" value="Chor_mut_pdt_Ppr"/>
    <property type="match status" value="1"/>
</dbReference>
<evidence type="ECO:0000256" key="6">
    <source>
        <dbReference type="ARBA" id="ARBA00023222"/>
    </source>
</evidence>